<dbReference type="EMBL" id="CP001854">
    <property type="protein sequence ID" value="ADB50677.1"/>
    <property type="molecule type" value="Genomic_DNA"/>
</dbReference>
<reference evidence="3" key="2">
    <citation type="submission" date="2010-01" db="EMBL/GenBank/DDBJ databases">
        <title>The complete genome of Conexibacter woesei DSM 14684.</title>
        <authorList>
            <consortium name="US DOE Joint Genome Institute (JGI-PGF)"/>
            <person name="Lucas S."/>
            <person name="Copeland A."/>
            <person name="Lapidus A."/>
            <person name="Glavina del Rio T."/>
            <person name="Dalin E."/>
            <person name="Tice H."/>
            <person name="Bruce D."/>
            <person name="Goodwin L."/>
            <person name="Pitluck S."/>
            <person name="Kyrpides N."/>
            <person name="Mavromatis K."/>
            <person name="Ivanova N."/>
            <person name="Mikhailova N."/>
            <person name="Chertkov O."/>
            <person name="Brettin T."/>
            <person name="Detter J.C."/>
            <person name="Han C."/>
            <person name="Larimer F."/>
            <person name="Land M."/>
            <person name="Hauser L."/>
            <person name="Markowitz V."/>
            <person name="Cheng J.-F."/>
            <person name="Hugenholtz P."/>
            <person name="Woyke T."/>
            <person name="Wu D."/>
            <person name="Pukall R."/>
            <person name="Steenblock K."/>
            <person name="Schneider S."/>
            <person name="Klenk H.-P."/>
            <person name="Eisen J.A."/>
        </authorList>
    </citation>
    <scope>NUCLEOTIDE SEQUENCE [LARGE SCALE GENOMIC DNA]</scope>
    <source>
        <strain evidence="3">DSM 14684 / CIP 108061 / JCM 11494 / NBRC 100937 / ID131577</strain>
    </source>
</reference>
<feature type="transmembrane region" description="Helical" evidence="1">
    <location>
        <begin position="198"/>
        <end position="217"/>
    </location>
</feature>
<dbReference type="OrthoDB" id="9791166at2"/>
<keyword evidence="1" id="KW-0472">Membrane</keyword>
<dbReference type="RefSeq" id="WP_012933728.1">
    <property type="nucleotide sequence ID" value="NC_013739.1"/>
</dbReference>
<keyword evidence="1" id="KW-1133">Transmembrane helix</keyword>
<keyword evidence="3" id="KW-1185">Reference proteome</keyword>
<name>D3F6B0_CONWI</name>
<dbReference type="AlphaFoldDB" id="D3F6B0"/>
<evidence type="ECO:0000313" key="3">
    <source>
        <dbReference type="Proteomes" id="UP000008229"/>
    </source>
</evidence>
<protein>
    <submittedName>
        <fullName evidence="2">PepSY-associated TM helix domain protein</fullName>
    </submittedName>
</protein>
<dbReference type="PANTHER" id="PTHR34219">
    <property type="entry name" value="IRON-REGULATED INNER MEMBRANE PROTEIN-RELATED"/>
    <property type="match status" value="1"/>
</dbReference>
<keyword evidence="1" id="KW-0812">Transmembrane</keyword>
<accession>D3F6B0</accession>
<feature type="transmembrane region" description="Helical" evidence="1">
    <location>
        <begin position="388"/>
        <end position="414"/>
    </location>
</feature>
<organism evidence="2 3">
    <name type="scientific">Conexibacter woesei (strain DSM 14684 / CCUG 47730 / CIP 108061 / JCM 11494 / NBRC 100937 / ID131577)</name>
    <dbReference type="NCBI Taxonomy" id="469383"/>
    <lineage>
        <taxon>Bacteria</taxon>
        <taxon>Bacillati</taxon>
        <taxon>Actinomycetota</taxon>
        <taxon>Thermoleophilia</taxon>
        <taxon>Solirubrobacterales</taxon>
        <taxon>Conexibacteraceae</taxon>
        <taxon>Conexibacter</taxon>
    </lineage>
</organism>
<feature type="transmembrane region" description="Helical" evidence="1">
    <location>
        <begin position="152"/>
        <end position="169"/>
    </location>
</feature>
<evidence type="ECO:0000313" key="2">
    <source>
        <dbReference type="EMBL" id="ADB50677.1"/>
    </source>
</evidence>
<dbReference type="HOGENOM" id="CLU_031962_3_1_11"/>
<dbReference type="eggNOG" id="COG3182">
    <property type="taxonomic scope" value="Bacteria"/>
</dbReference>
<feature type="transmembrane region" description="Helical" evidence="1">
    <location>
        <begin position="482"/>
        <end position="507"/>
    </location>
</feature>
<dbReference type="InterPro" id="IPR005625">
    <property type="entry name" value="PepSY-ass_TM"/>
</dbReference>
<gene>
    <name evidence="2" type="ordered locus">Cwoe_2252</name>
</gene>
<proteinExistence type="predicted"/>
<evidence type="ECO:0000256" key="1">
    <source>
        <dbReference type="SAM" id="Phobius"/>
    </source>
</evidence>
<feature type="transmembrane region" description="Helical" evidence="1">
    <location>
        <begin position="12"/>
        <end position="32"/>
    </location>
</feature>
<reference evidence="2 3" key="1">
    <citation type="journal article" date="2010" name="Stand. Genomic Sci.">
        <title>Complete genome sequence of Conexibacter woesei type strain (ID131577).</title>
        <authorList>
            <person name="Pukall R."/>
            <person name="Lapidus A."/>
            <person name="Glavina Del Rio T."/>
            <person name="Copeland A."/>
            <person name="Tice H."/>
            <person name="Cheng J.-F."/>
            <person name="Lucas S."/>
            <person name="Chen F."/>
            <person name="Nolan M."/>
            <person name="Bruce D."/>
            <person name="Goodwin L."/>
            <person name="Pitluck S."/>
            <person name="Mavromatis K."/>
            <person name="Ivanova N."/>
            <person name="Ovchinnikova G."/>
            <person name="Pati A."/>
            <person name="Chen A."/>
            <person name="Palaniappan K."/>
            <person name="Land M."/>
            <person name="Hauser L."/>
            <person name="Chang Y.-J."/>
            <person name="Jeffries C.D."/>
            <person name="Chain P."/>
            <person name="Meincke L."/>
            <person name="Sims D."/>
            <person name="Brettin T."/>
            <person name="Detter J.C."/>
            <person name="Rohde M."/>
            <person name="Goeker M."/>
            <person name="Bristow J."/>
            <person name="Eisen J.A."/>
            <person name="Markowitz V."/>
            <person name="Kyrpides N.C."/>
            <person name="Klenk H.-P."/>
            <person name="Hugenholtz P."/>
        </authorList>
    </citation>
    <scope>NUCLEOTIDE SEQUENCE [LARGE SCALE GENOMIC DNA]</scope>
    <source>
        <strain evidence="3">DSM 14684 / CIP 108061 / JCM 11494 / NBRC 100937 / ID131577</strain>
    </source>
</reference>
<feature type="transmembrane region" description="Helical" evidence="1">
    <location>
        <begin position="337"/>
        <end position="361"/>
    </location>
</feature>
<sequence precursor="true">MRPILWRLHYLGGILAAPILLSLVVTGILFAWSPQLDALRFGDITGRSAGPAVPLSEQVVAAQAAHPDWRVHSVVPGHDVAAGPDLTTAVILDPPGGADGHGTPEDGVAVFVDETTGRATGEVALADTSEAVLRSMHSSWTLGADAEPLTELAASWFLVALATGVFLWWPGLRRRGSAAFAFRRGIGGRRHAKDWHSFLALALLLPMVFLAITGLTWTDGAGERYDDAKAALSPPPPGGVDAALPAPSSGAADPAAIDRVAAVASGAGLRTPVRFSVPQDDRTAWTVRSEDATFPVERDQLAVDGASGRVVERFDYSDENWLNKLSTGGMLFHQAQLFGLGTQIFMTVLALGIGAIIAFGYRMWWMRRPAGGWGAPPPQRDWVRSAPIGLLALVVVLAWALPTLAVALAVWLVLERAALWWRVGAEAQRARKQGRAPVHGVGSSGWEACKAAVVAALGIAMIAGPHVGDGDPALGALGRLVAWAWSVPLGIAFLAAGLLGLYATFAVGGRAQDARREVIS</sequence>
<dbReference type="PANTHER" id="PTHR34219:SF1">
    <property type="entry name" value="PEPSY DOMAIN-CONTAINING PROTEIN"/>
    <property type="match status" value="1"/>
</dbReference>
<dbReference type="Proteomes" id="UP000008229">
    <property type="component" value="Chromosome"/>
</dbReference>
<dbReference type="KEGG" id="cwo:Cwoe_2252"/>
<dbReference type="STRING" id="469383.Cwoe_2252"/>
<dbReference type="Pfam" id="PF03929">
    <property type="entry name" value="PepSY_TM"/>
    <property type="match status" value="1"/>
</dbReference>